<dbReference type="SUPFAM" id="SSF52096">
    <property type="entry name" value="ClpP/crotonase"/>
    <property type="match status" value="1"/>
</dbReference>
<dbReference type="GO" id="GO:0004175">
    <property type="term" value="F:endopeptidase activity"/>
    <property type="evidence" value="ECO:0007669"/>
    <property type="project" value="TreeGrafter"/>
</dbReference>
<feature type="chain" id="PRO_5021285566" evidence="1">
    <location>
        <begin position="26"/>
        <end position="321"/>
    </location>
</feature>
<keyword evidence="1" id="KW-0732">Signal</keyword>
<accession>A0A4Y3QHZ1</accession>
<organism evidence="3 4">
    <name type="scientific">Microbacterium testaceum</name>
    <name type="common">Aureobacterium testaceum</name>
    <name type="synonym">Brevibacterium testaceum</name>
    <dbReference type="NCBI Taxonomy" id="2033"/>
    <lineage>
        <taxon>Bacteria</taxon>
        <taxon>Bacillati</taxon>
        <taxon>Actinomycetota</taxon>
        <taxon>Actinomycetes</taxon>
        <taxon>Micrococcales</taxon>
        <taxon>Microbacteriaceae</taxon>
        <taxon>Microbacterium</taxon>
    </lineage>
</organism>
<dbReference type="InterPro" id="IPR005151">
    <property type="entry name" value="Tail-specific_protease"/>
</dbReference>
<dbReference type="GO" id="GO:0030288">
    <property type="term" value="C:outer membrane-bounded periplasmic space"/>
    <property type="evidence" value="ECO:0007669"/>
    <property type="project" value="TreeGrafter"/>
</dbReference>
<name>A0A4Y3QHZ1_MICTE</name>
<dbReference type="PANTHER" id="PTHR32060:SF30">
    <property type="entry name" value="CARBOXY-TERMINAL PROCESSING PROTEASE CTPA"/>
    <property type="match status" value="1"/>
</dbReference>
<proteinExistence type="predicted"/>
<dbReference type="PROSITE" id="PS51257">
    <property type="entry name" value="PROKAR_LIPOPROTEIN"/>
    <property type="match status" value="1"/>
</dbReference>
<feature type="domain" description="Tail specific protease" evidence="2">
    <location>
        <begin position="113"/>
        <end position="304"/>
    </location>
</feature>
<evidence type="ECO:0000256" key="1">
    <source>
        <dbReference type="SAM" id="SignalP"/>
    </source>
</evidence>
<dbReference type="GO" id="GO:0006508">
    <property type="term" value="P:proteolysis"/>
    <property type="evidence" value="ECO:0007669"/>
    <property type="project" value="InterPro"/>
</dbReference>
<feature type="signal peptide" evidence="1">
    <location>
        <begin position="1"/>
        <end position="25"/>
    </location>
</feature>
<dbReference type="SMART" id="SM00245">
    <property type="entry name" value="TSPc"/>
    <property type="match status" value="1"/>
</dbReference>
<dbReference type="InterPro" id="IPR029045">
    <property type="entry name" value="ClpP/crotonase-like_dom_sf"/>
</dbReference>
<dbReference type="Proteomes" id="UP000319525">
    <property type="component" value="Unassembled WGS sequence"/>
</dbReference>
<dbReference type="AlphaFoldDB" id="A0A4Y3QHZ1"/>
<dbReference type="Gene3D" id="3.90.226.10">
    <property type="entry name" value="2-enoyl-CoA Hydratase, Chain A, domain 1"/>
    <property type="match status" value="1"/>
</dbReference>
<dbReference type="EMBL" id="BJML01000002">
    <property type="protein sequence ID" value="GEB44926.1"/>
    <property type="molecule type" value="Genomic_DNA"/>
</dbReference>
<dbReference type="PANTHER" id="PTHR32060">
    <property type="entry name" value="TAIL-SPECIFIC PROTEASE"/>
    <property type="match status" value="1"/>
</dbReference>
<evidence type="ECO:0000259" key="2">
    <source>
        <dbReference type="SMART" id="SM00245"/>
    </source>
</evidence>
<protein>
    <submittedName>
        <fullName evidence="3">Peptidase S41</fullName>
    </submittedName>
</protein>
<dbReference type="GO" id="GO:0007165">
    <property type="term" value="P:signal transduction"/>
    <property type="evidence" value="ECO:0007669"/>
    <property type="project" value="TreeGrafter"/>
</dbReference>
<dbReference type="GO" id="GO:0008236">
    <property type="term" value="F:serine-type peptidase activity"/>
    <property type="evidence" value="ECO:0007669"/>
    <property type="project" value="InterPro"/>
</dbReference>
<dbReference type="Pfam" id="PF03572">
    <property type="entry name" value="Peptidase_S41"/>
    <property type="match status" value="1"/>
</dbReference>
<dbReference type="CDD" id="cd06567">
    <property type="entry name" value="Peptidase_S41"/>
    <property type="match status" value="1"/>
</dbReference>
<comment type="caution">
    <text evidence="3">The sequence shown here is derived from an EMBL/GenBank/DDBJ whole genome shotgun (WGS) entry which is preliminary data.</text>
</comment>
<sequence>MAVNRGRAARVLLLAATLALSGCSADGGGDGVATYVDAAIAEMRDGIHADTDEFRDAVARAEPELKAKATIAATYHGLSELAAVAGGVHSRLMTPADVSSIAEQNAPGASFPVPTVSTRDGISVLTLPGFQGEEPEAVERYASSGREAMRAAAASTDCGWIVDLRANGGGNAWPMLAVAAPLLDDGDVVGLKRGEVVQWAHVDDGGVVSTPGGDDTASAGGFAIDAPVALLTSGVTASAAEIVAIAFAGQADAVRVGKPTAGLTTGNEARELRDGARLILTTTYDVDRTGRVYDGPLVPDVEVAPGPDTEAARAAVRERCS</sequence>
<evidence type="ECO:0000313" key="3">
    <source>
        <dbReference type="EMBL" id="GEB44926.1"/>
    </source>
</evidence>
<gene>
    <name evidence="3" type="ORF">MTE01_08710</name>
</gene>
<reference evidence="3 4" key="1">
    <citation type="submission" date="2019-06" db="EMBL/GenBank/DDBJ databases">
        <title>Whole genome shotgun sequence of Microbacterium testaceum NBRC 12675.</title>
        <authorList>
            <person name="Hosoyama A."/>
            <person name="Uohara A."/>
            <person name="Ohji S."/>
            <person name="Ichikawa N."/>
        </authorList>
    </citation>
    <scope>NUCLEOTIDE SEQUENCE [LARGE SCALE GENOMIC DNA]</scope>
    <source>
        <strain evidence="3 4">NBRC 12675</strain>
    </source>
</reference>
<evidence type="ECO:0000313" key="4">
    <source>
        <dbReference type="Proteomes" id="UP000319525"/>
    </source>
</evidence>